<keyword evidence="2" id="KW-0949">S-adenosyl-L-methionine</keyword>
<keyword evidence="5" id="KW-1185">Reference proteome</keyword>
<dbReference type="CDD" id="cd02440">
    <property type="entry name" value="AdoMet_MTases"/>
    <property type="match status" value="1"/>
</dbReference>
<dbReference type="Pfam" id="PF05175">
    <property type="entry name" value="MTS"/>
    <property type="match status" value="1"/>
</dbReference>
<sequence>MNKIMEKQLIKQTEKIENLHKDGFKIIQDGKRFKFGIDAVLLADFAKARKTEYVIDLGTGTGIIPILMAADKKGGSFSALEIQKESVDMAKRSVLLNNLQEKITVIHGDIKNARTIFPAQCADSVTCNPPYICGQADVQQNESIAIARHELLCSLEDVVYAAKYLLKPQGRFYIIHRPERLSDLCVLLAKHNVNPKRMRFVQPYTDSAPTMILVEARKAMKPQLSIEKPLVIYKEKGVYTEEVSAIYGKSSGTDQL</sequence>
<gene>
    <name evidence="4" type="ORF">SAMN02745149_00098</name>
</gene>
<evidence type="ECO:0000313" key="5">
    <source>
        <dbReference type="Proteomes" id="UP000190423"/>
    </source>
</evidence>
<name>A0A1T4JHF2_TREPO</name>
<dbReference type="InterPro" id="IPR050210">
    <property type="entry name" value="tRNA_Adenine-N(6)_MTase"/>
</dbReference>
<proteinExistence type="predicted"/>
<dbReference type="GeneID" id="78315421"/>
<dbReference type="PANTHER" id="PTHR47739">
    <property type="entry name" value="TRNA1(VAL) (ADENINE(37)-N6)-METHYLTRANSFERASE"/>
    <property type="match status" value="1"/>
</dbReference>
<evidence type="ECO:0000313" key="4">
    <source>
        <dbReference type="EMBL" id="SJZ29596.1"/>
    </source>
</evidence>
<dbReference type="SUPFAM" id="SSF53335">
    <property type="entry name" value="S-adenosyl-L-methionine-dependent methyltransferases"/>
    <property type="match status" value="1"/>
</dbReference>
<dbReference type="Proteomes" id="UP000190423">
    <property type="component" value="Unassembled WGS sequence"/>
</dbReference>
<keyword evidence="4" id="KW-0808">Transferase</keyword>
<keyword evidence="1 4" id="KW-0489">Methyltransferase</keyword>
<evidence type="ECO:0000256" key="1">
    <source>
        <dbReference type="ARBA" id="ARBA00022603"/>
    </source>
</evidence>
<evidence type="ECO:0000259" key="3">
    <source>
        <dbReference type="Pfam" id="PF05175"/>
    </source>
</evidence>
<dbReference type="Gene3D" id="3.40.50.150">
    <property type="entry name" value="Vaccinia Virus protein VP39"/>
    <property type="match status" value="1"/>
</dbReference>
<dbReference type="InterPro" id="IPR029063">
    <property type="entry name" value="SAM-dependent_MTases_sf"/>
</dbReference>
<dbReference type="STRING" id="261392.SAMN02745149_00098"/>
<dbReference type="GO" id="GO:0008168">
    <property type="term" value="F:methyltransferase activity"/>
    <property type="evidence" value="ECO:0007669"/>
    <property type="project" value="UniProtKB-KW"/>
</dbReference>
<accession>A0A1T4JHF2</accession>
<dbReference type="RefSeq" id="WP_234975348.1">
    <property type="nucleotide sequence ID" value="NZ_FUWG01000002.1"/>
</dbReference>
<reference evidence="4 5" key="1">
    <citation type="submission" date="2017-02" db="EMBL/GenBank/DDBJ databases">
        <authorList>
            <person name="Peterson S.W."/>
        </authorList>
    </citation>
    <scope>NUCLEOTIDE SEQUENCE [LARGE SCALE GENOMIC DNA]</scope>
    <source>
        <strain evidence="4 5">ATCC BAA-908</strain>
    </source>
</reference>
<organism evidence="4 5">
    <name type="scientific">Treponema porcinum</name>
    <dbReference type="NCBI Taxonomy" id="261392"/>
    <lineage>
        <taxon>Bacteria</taxon>
        <taxon>Pseudomonadati</taxon>
        <taxon>Spirochaetota</taxon>
        <taxon>Spirochaetia</taxon>
        <taxon>Spirochaetales</taxon>
        <taxon>Treponemataceae</taxon>
        <taxon>Treponema</taxon>
    </lineage>
</organism>
<protein>
    <submittedName>
        <fullName evidence="4">tRNA1Val (Adenine37-N6)-methyltransferase</fullName>
    </submittedName>
</protein>
<dbReference type="InterPro" id="IPR007848">
    <property type="entry name" value="Small_mtfrase_dom"/>
</dbReference>
<dbReference type="PANTHER" id="PTHR47739:SF1">
    <property type="entry name" value="TRNA1(VAL) (ADENINE(37)-N6)-METHYLTRANSFERASE"/>
    <property type="match status" value="1"/>
</dbReference>
<feature type="domain" description="Methyltransferase small" evidence="3">
    <location>
        <begin position="40"/>
        <end position="139"/>
    </location>
</feature>
<evidence type="ECO:0000256" key="2">
    <source>
        <dbReference type="ARBA" id="ARBA00022691"/>
    </source>
</evidence>
<dbReference type="AlphaFoldDB" id="A0A1T4JHF2"/>
<dbReference type="GO" id="GO:0032259">
    <property type="term" value="P:methylation"/>
    <property type="evidence" value="ECO:0007669"/>
    <property type="project" value="UniProtKB-KW"/>
</dbReference>
<dbReference type="EMBL" id="FUWG01000002">
    <property type="protein sequence ID" value="SJZ29596.1"/>
    <property type="molecule type" value="Genomic_DNA"/>
</dbReference>